<reference evidence="2 3" key="1">
    <citation type="submission" date="2006-03" db="EMBL/GenBank/DDBJ databases">
        <authorList>
            <person name="Giovannoni S.J."/>
            <person name="Cho J.-C."/>
            <person name="Ferriera S."/>
            <person name="Johnson J."/>
            <person name="Kravitz S."/>
            <person name="Halpern A."/>
            <person name="Remington K."/>
            <person name="Beeson K."/>
            <person name="Tran B."/>
            <person name="Rogers Y.-H."/>
            <person name="Friedman R."/>
            <person name="Venter J.C."/>
        </authorList>
    </citation>
    <scope>NUCLEOTIDE SEQUENCE [LARGE SCALE GENOMIC DNA]</scope>
    <source>
        <strain evidence="2 3">HTCC2207</strain>
    </source>
</reference>
<dbReference type="Proteomes" id="UP000005555">
    <property type="component" value="Unassembled WGS sequence"/>
</dbReference>
<gene>
    <name evidence="2" type="ORF">GB2207_00525</name>
</gene>
<dbReference type="FunFam" id="3.40.50.720:FF:000084">
    <property type="entry name" value="Short-chain dehydrogenase reductase"/>
    <property type="match status" value="1"/>
</dbReference>
<name>Q1YQ31_9GAMM</name>
<proteinExistence type="inferred from homology"/>
<dbReference type="CDD" id="cd05233">
    <property type="entry name" value="SDR_c"/>
    <property type="match status" value="1"/>
</dbReference>
<dbReference type="NCBIfam" id="NF005446">
    <property type="entry name" value="PRK07035.1"/>
    <property type="match status" value="1"/>
</dbReference>
<dbReference type="Pfam" id="PF13561">
    <property type="entry name" value="adh_short_C2"/>
    <property type="match status" value="1"/>
</dbReference>
<evidence type="ECO:0000256" key="1">
    <source>
        <dbReference type="ARBA" id="ARBA00006484"/>
    </source>
</evidence>
<dbReference type="Gene3D" id="3.40.50.720">
    <property type="entry name" value="NAD(P)-binding Rossmann-like Domain"/>
    <property type="match status" value="1"/>
</dbReference>
<dbReference type="InterPro" id="IPR002347">
    <property type="entry name" value="SDR_fam"/>
</dbReference>
<comment type="similarity">
    <text evidence="1">Belongs to the short-chain dehydrogenases/reductases (SDR) family.</text>
</comment>
<evidence type="ECO:0000313" key="2">
    <source>
        <dbReference type="EMBL" id="EAS46412.1"/>
    </source>
</evidence>
<dbReference type="InterPro" id="IPR020904">
    <property type="entry name" value="Sc_DH/Rdtase_CS"/>
</dbReference>
<accession>Q1YQ31</accession>
<protein>
    <submittedName>
        <fullName evidence="2">Short-chain dehydrogenase/reductase SDR</fullName>
    </submittedName>
</protein>
<evidence type="ECO:0000313" key="3">
    <source>
        <dbReference type="Proteomes" id="UP000005555"/>
    </source>
</evidence>
<dbReference type="SUPFAM" id="SSF51735">
    <property type="entry name" value="NAD(P)-binding Rossmann-fold domains"/>
    <property type="match status" value="1"/>
</dbReference>
<dbReference type="EMBL" id="AAPI01000007">
    <property type="protein sequence ID" value="EAS46412.1"/>
    <property type="molecule type" value="Genomic_DNA"/>
</dbReference>
<dbReference type="PANTHER" id="PTHR43943:SF2">
    <property type="entry name" value="DEHYDROGENASE_REDUCTASE 4"/>
    <property type="match status" value="1"/>
</dbReference>
<dbReference type="NCBIfam" id="NF005559">
    <property type="entry name" value="PRK07231.1"/>
    <property type="match status" value="1"/>
</dbReference>
<organism evidence="2 3">
    <name type="scientific">gamma proteobacterium HTCC2207</name>
    <dbReference type="NCBI Taxonomy" id="314287"/>
    <lineage>
        <taxon>Bacteria</taxon>
        <taxon>Pseudomonadati</taxon>
        <taxon>Pseudomonadota</taxon>
        <taxon>Gammaproteobacteria</taxon>
        <taxon>Cellvibrionales</taxon>
        <taxon>Porticoccaceae</taxon>
        <taxon>SAR92 clade</taxon>
    </lineage>
</organism>
<dbReference type="eggNOG" id="COG1028">
    <property type="taxonomic scope" value="Bacteria"/>
</dbReference>
<sequence>MATNIFDLTGKIALVTGASRGIGEAIAKLLAEQGAHVIVSSRKLDGCQAVADQITADGGSAQALACHVGSMEQIEEVFATIKSTFGKLDILVNNAATNPYFGHILDTDLGAYTKTVDVNIRGYFFMSIEAGKLMRENGGGSIVNTASINALQPGAMQGIYSITKAAVVNMTKSFAKECGDLGIRVNALLPGFTKTQFAGALFTDDKIYQSAIAQIPMKRHAEPSEMAGTVLYLVSDASSYTNGECIVVDGGMTL</sequence>
<dbReference type="PRINTS" id="PR00081">
    <property type="entry name" value="GDHRDH"/>
</dbReference>
<dbReference type="STRING" id="314287.GB2207_00525"/>
<dbReference type="HOGENOM" id="CLU_010194_1_1_6"/>
<dbReference type="OrthoDB" id="286404at2"/>
<dbReference type="PRINTS" id="PR00080">
    <property type="entry name" value="SDRFAMILY"/>
</dbReference>
<comment type="caution">
    <text evidence="2">The sequence shown here is derived from an EMBL/GenBank/DDBJ whole genome shotgun (WGS) entry which is preliminary data.</text>
</comment>
<dbReference type="PANTHER" id="PTHR43943">
    <property type="entry name" value="DEHYDROGENASE/REDUCTASE (SDR FAMILY) MEMBER 4"/>
    <property type="match status" value="1"/>
</dbReference>
<dbReference type="InterPro" id="IPR036291">
    <property type="entry name" value="NAD(P)-bd_dom_sf"/>
</dbReference>
<keyword evidence="3" id="KW-1185">Reference proteome</keyword>
<dbReference type="PROSITE" id="PS00061">
    <property type="entry name" value="ADH_SHORT"/>
    <property type="match status" value="1"/>
</dbReference>
<dbReference type="AlphaFoldDB" id="Q1YQ31"/>